<reference evidence="2 3" key="1">
    <citation type="journal article" date="2021" name="ISME Commun">
        <title>Automated analysis of genomic sequences facilitates high-throughput and comprehensive description of bacteria.</title>
        <authorList>
            <person name="Hitch T.C.A."/>
        </authorList>
    </citation>
    <scope>NUCLEOTIDE SEQUENCE [LARGE SCALE GENOMIC DNA]</scope>
    <source>
        <strain evidence="2 3">Sanger_02</strain>
    </source>
</reference>
<dbReference type="InterPro" id="IPR014820">
    <property type="entry name" value="PriCT_1"/>
</dbReference>
<dbReference type="Proteomes" id="UP001207605">
    <property type="component" value="Unassembled WGS sequence"/>
</dbReference>
<dbReference type="EMBL" id="JAOQJV010000002">
    <property type="protein sequence ID" value="MCU6699153.1"/>
    <property type="molecule type" value="Genomic_DNA"/>
</dbReference>
<evidence type="ECO:0000313" key="2">
    <source>
        <dbReference type="EMBL" id="MCU6699153.1"/>
    </source>
</evidence>
<name>A0ABT2S3I7_9FIRM</name>
<proteinExistence type="predicted"/>
<evidence type="ECO:0000313" key="3">
    <source>
        <dbReference type="Proteomes" id="UP001207605"/>
    </source>
</evidence>
<gene>
    <name evidence="2" type="ORF">OCV65_02725</name>
</gene>
<dbReference type="Pfam" id="PF08708">
    <property type="entry name" value="PriCT_1"/>
    <property type="match status" value="1"/>
</dbReference>
<accession>A0ABT2S3I7</accession>
<keyword evidence="3" id="KW-1185">Reference proteome</keyword>
<sequence>MSWKERWQSGVVYYDNIPEELKKLDQWVCANDGSKVPMKAWENEAASSTNPETWSDFETALESYNQHYYDYCGFVFADNGYVGIDIDEGYDEDGLMSVLGADIVGKCHSYTEKSRSGRGFHILLRGTLPFKGKNNLAGVEIYKAARYFIMTGNTLLYREIIENQEAIDYVVEKYFPEARETSDKVVVGRDKIYAPVWEEPVVNGRVKLRPVYPRIPDGSRNICLTSLAGMLHNQGYSKSQIYEELLYANTVACDPPLDRNELRTICNSVTRYKR</sequence>
<evidence type="ECO:0000259" key="1">
    <source>
        <dbReference type="SMART" id="SM00942"/>
    </source>
</evidence>
<dbReference type="SMART" id="SM00942">
    <property type="entry name" value="PriCT_1"/>
    <property type="match status" value="1"/>
</dbReference>
<dbReference type="RefSeq" id="WP_055304142.1">
    <property type="nucleotide sequence ID" value="NZ_JAOQJV010000002.1"/>
</dbReference>
<organism evidence="2 3">
    <name type="scientific">Dorea ammoniilytica</name>
    <dbReference type="NCBI Taxonomy" id="2981788"/>
    <lineage>
        <taxon>Bacteria</taxon>
        <taxon>Bacillati</taxon>
        <taxon>Bacillota</taxon>
        <taxon>Clostridia</taxon>
        <taxon>Lachnospirales</taxon>
        <taxon>Lachnospiraceae</taxon>
        <taxon>Dorea</taxon>
    </lineage>
</organism>
<feature type="domain" description="Primase C-terminal 1" evidence="1">
    <location>
        <begin position="209"/>
        <end position="273"/>
    </location>
</feature>
<protein>
    <submittedName>
        <fullName evidence="2">Primase C-terminal domain-containing protein</fullName>
    </submittedName>
</protein>
<comment type="caution">
    <text evidence="2">The sequence shown here is derived from an EMBL/GenBank/DDBJ whole genome shotgun (WGS) entry which is preliminary data.</text>
</comment>